<gene>
    <name evidence="3" type="ORF">WJU22_04315</name>
</gene>
<dbReference type="PANTHER" id="PTHR23150">
    <property type="entry name" value="SULFATASE MODIFYING FACTOR 1, 2"/>
    <property type="match status" value="1"/>
</dbReference>
<dbReference type="InterPro" id="IPR016187">
    <property type="entry name" value="CTDL_fold"/>
</dbReference>
<proteinExistence type="predicted"/>
<feature type="domain" description="Sulfatase-modifying factor enzyme-like" evidence="2">
    <location>
        <begin position="40"/>
        <end position="266"/>
    </location>
</feature>
<protein>
    <submittedName>
        <fullName evidence="3">SUMF1/EgtB/PvdO family nonheme iron enzyme</fullName>
    </submittedName>
</protein>
<dbReference type="InterPro" id="IPR005532">
    <property type="entry name" value="SUMF_dom"/>
</dbReference>
<evidence type="ECO:0000259" key="2">
    <source>
        <dbReference type="Pfam" id="PF03781"/>
    </source>
</evidence>
<organism evidence="3 4">
    <name type="scientific">Chitinophaga caseinilytica</name>
    <dbReference type="NCBI Taxonomy" id="2267521"/>
    <lineage>
        <taxon>Bacteria</taxon>
        <taxon>Pseudomonadati</taxon>
        <taxon>Bacteroidota</taxon>
        <taxon>Chitinophagia</taxon>
        <taxon>Chitinophagales</taxon>
        <taxon>Chitinophagaceae</taxon>
        <taxon>Chitinophaga</taxon>
    </lineage>
</organism>
<evidence type="ECO:0000313" key="4">
    <source>
        <dbReference type="Proteomes" id="UP001449657"/>
    </source>
</evidence>
<dbReference type="Pfam" id="PF03781">
    <property type="entry name" value="FGE-sulfatase"/>
    <property type="match status" value="1"/>
</dbReference>
<sequence>MKRTTALFLIGGICSAAVHAQTTPFEAYDQKIEGSDVTIRMVPVKAGEFLLGSPASEKGRGADEGPQKKVKVDAFWMGAYEVTFDQYDLYADKDKDKAPLPDGMTRPSPPYIDLTLGMGKSGGFPANSMSQYGALMYCRWLYNKTGVFFRLPTEAEWEYACRAGSKTAYPFGADASKLKEYAWTASNSEDKYHKVGELKPNAWGLYDMLGNVGEWTMDQYEPEAYKTVDAANPWLKPTDKTPRTVRGGNYMDAPAATRSAARLMSDIAWNDRDPQIPKSKWWNADAPFVGFRIVRPVQQPTKEEAEKFFADMIDQFVGAR</sequence>
<dbReference type="EMBL" id="CP150096">
    <property type="protein sequence ID" value="WZN47395.1"/>
    <property type="molecule type" value="Genomic_DNA"/>
</dbReference>
<dbReference type="PANTHER" id="PTHR23150:SF19">
    <property type="entry name" value="FORMYLGLYCINE-GENERATING ENZYME"/>
    <property type="match status" value="1"/>
</dbReference>
<dbReference type="RefSeq" id="WP_341842036.1">
    <property type="nucleotide sequence ID" value="NZ_CP149792.1"/>
</dbReference>
<dbReference type="SUPFAM" id="SSF56436">
    <property type="entry name" value="C-type lectin-like"/>
    <property type="match status" value="1"/>
</dbReference>
<evidence type="ECO:0000256" key="1">
    <source>
        <dbReference type="SAM" id="SignalP"/>
    </source>
</evidence>
<dbReference type="InterPro" id="IPR051043">
    <property type="entry name" value="Sulfatase_Mod_Factor_Kinase"/>
</dbReference>
<feature type="signal peptide" evidence="1">
    <location>
        <begin position="1"/>
        <end position="20"/>
    </location>
</feature>
<keyword evidence="4" id="KW-1185">Reference proteome</keyword>
<name>A0ABZ2Z6C0_9BACT</name>
<dbReference type="Proteomes" id="UP001449657">
    <property type="component" value="Chromosome"/>
</dbReference>
<evidence type="ECO:0000313" key="3">
    <source>
        <dbReference type="EMBL" id="WZN47395.1"/>
    </source>
</evidence>
<dbReference type="Gene3D" id="3.90.1580.10">
    <property type="entry name" value="paralog of FGE (formylglycine-generating enzyme)"/>
    <property type="match status" value="1"/>
</dbReference>
<reference evidence="3 4" key="1">
    <citation type="submission" date="2024-03" db="EMBL/GenBank/DDBJ databases">
        <title>Chitinophaga caseinilytica sp. nov., a casein hydrolysing bacterium isolated from forest soil.</title>
        <authorList>
            <person name="Lee D.S."/>
            <person name="Han D.M."/>
            <person name="Baek J.H."/>
            <person name="Choi D.G."/>
            <person name="Jeon J.H."/>
            <person name="Jeon C.O."/>
        </authorList>
    </citation>
    <scope>NUCLEOTIDE SEQUENCE [LARGE SCALE GENOMIC DNA]</scope>
    <source>
        <strain evidence="3 4">KACC 19118</strain>
    </source>
</reference>
<feature type="chain" id="PRO_5046135378" evidence="1">
    <location>
        <begin position="21"/>
        <end position="320"/>
    </location>
</feature>
<keyword evidence="1" id="KW-0732">Signal</keyword>
<accession>A0ABZ2Z6C0</accession>
<dbReference type="InterPro" id="IPR042095">
    <property type="entry name" value="SUMF_sf"/>
</dbReference>